<accession>A0A5M8ELQ5</accession>
<evidence type="ECO:0000313" key="9">
    <source>
        <dbReference type="Proteomes" id="UP000323909"/>
    </source>
</evidence>
<dbReference type="NCBIfam" id="TIGR01901">
    <property type="entry name" value="adhes_NPXG"/>
    <property type="match status" value="1"/>
</dbReference>
<dbReference type="Pfam" id="PF05860">
    <property type="entry name" value="TPS"/>
    <property type="match status" value="1"/>
</dbReference>
<evidence type="ECO:0000259" key="6">
    <source>
        <dbReference type="SMART" id="SM00912"/>
    </source>
</evidence>
<evidence type="ECO:0000313" key="7">
    <source>
        <dbReference type="EMBL" id="KAA6166581.1"/>
    </source>
</evidence>
<evidence type="ECO:0000313" key="8">
    <source>
        <dbReference type="EMBL" id="KAA6172256.1"/>
    </source>
</evidence>
<name>A0A5M8ELQ5_PSEVE</name>
<feature type="compositionally biased region" description="Basic and acidic residues" evidence="4">
    <location>
        <begin position="4001"/>
        <end position="4015"/>
    </location>
</feature>
<proteinExistence type="predicted"/>
<dbReference type="SMART" id="SM00912">
    <property type="entry name" value="Haemagg_act"/>
    <property type="match status" value="1"/>
</dbReference>
<feature type="region of interest" description="Disordered" evidence="4">
    <location>
        <begin position="3968"/>
        <end position="4015"/>
    </location>
</feature>
<keyword evidence="3 5" id="KW-0732">Signal</keyword>
<dbReference type="InterPro" id="IPR011050">
    <property type="entry name" value="Pectin_lyase_fold/virulence"/>
</dbReference>
<dbReference type="SUPFAM" id="SSF51126">
    <property type="entry name" value="Pectin lyase-like"/>
    <property type="match status" value="1"/>
</dbReference>
<gene>
    <name evidence="8" type="ORF">F3K53_25185</name>
    <name evidence="7" type="ORF">F3K53_33415</name>
</gene>
<dbReference type="GO" id="GO:0005576">
    <property type="term" value="C:extracellular region"/>
    <property type="evidence" value="ECO:0007669"/>
    <property type="project" value="UniProtKB-SubCell"/>
</dbReference>
<comment type="subcellular location">
    <subcellularLocation>
        <location evidence="1">Secreted</location>
    </subcellularLocation>
</comment>
<evidence type="ECO:0000256" key="5">
    <source>
        <dbReference type="SAM" id="SignalP"/>
    </source>
</evidence>
<feature type="signal peptide" evidence="5">
    <location>
        <begin position="1"/>
        <end position="37"/>
    </location>
</feature>
<dbReference type="EMBL" id="VWXT01000856">
    <property type="protein sequence ID" value="KAA6166581.1"/>
    <property type="molecule type" value="Genomic_DNA"/>
</dbReference>
<protein>
    <submittedName>
        <fullName evidence="8">Filamentous hemagglutinin N-terminal domain-containing protein</fullName>
    </submittedName>
</protein>
<feature type="chain" id="PRO_5033493248" evidence="5">
    <location>
        <begin position="38"/>
        <end position="4015"/>
    </location>
</feature>
<dbReference type="InterPro" id="IPR008638">
    <property type="entry name" value="FhaB/CdiA-like_TPS"/>
</dbReference>
<dbReference type="InterPro" id="IPR012334">
    <property type="entry name" value="Pectin_lyas_fold"/>
</dbReference>
<dbReference type="RefSeq" id="WP_150095489.1">
    <property type="nucleotide sequence ID" value="NZ_VWXT01000468.1"/>
</dbReference>
<evidence type="ECO:0000256" key="2">
    <source>
        <dbReference type="ARBA" id="ARBA00022525"/>
    </source>
</evidence>
<keyword evidence="2" id="KW-0964">Secreted</keyword>
<evidence type="ECO:0000256" key="4">
    <source>
        <dbReference type="SAM" id="MobiDB-lite"/>
    </source>
</evidence>
<dbReference type="EMBL" id="VWXT01000468">
    <property type="protein sequence ID" value="KAA6172256.1"/>
    <property type="molecule type" value="Genomic_DNA"/>
</dbReference>
<organism evidence="8 9">
    <name type="scientific">Pseudomonas veronii</name>
    <dbReference type="NCBI Taxonomy" id="76761"/>
    <lineage>
        <taxon>Bacteria</taxon>
        <taxon>Pseudomonadati</taxon>
        <taxon>Pseudomonadota</taxon>
        <taxon>Gammaproteobacteria</taxon>
        <taxon>Pseudomonadales</taxon>
        <taxon>Pseudomonadaceae</taxon>
        <taxon>Pseudomonas</taxon>
    </lineage>
</organism>
<sequence>MVRCKSPVNLKAQETVLRLKPLARAIALLMVAGNAHAATAFSSSWFADKGATQAATAARISAGQVPGVPTLNQQAQVNQQMARSISNLNTSVAAIAAQQAAQAAGRQAAFGQVSTIPDGLGKGGLQVDNSLTQGWTNAKGPTQSQSGGKTTVSIEQTADKAILNWETFNVGRNTTVDFQQQSSWAVLNRVNDPDARPSEIQGQINGAGTVMIVNRNGVVFNGTSQVNVRNLVAAAATITDEQFTQRGIYVDGTGTQPTFTDAAGKVQVQRGAVIQTHNPATSTDSGGYALLLGSEVENAGTISTAKGQTTLAAGDSFYIRKGVGTTGNDRSTTRGNEVATSLNTGSSAGKVSNSGLIMASTGDITLTGHQVQQNGVALASTSVDTRGTVHLLNAATDTTGSVTLGEGSTTAILLDSSGSTALNSQQSNGLTKLDGTPANLITGLFNNLSAVADRTDQSRIEIVSGGTVDFQKGSITLATGGQVAVSATGRSLVRDGAMIDVSGAVGVKVSMEANNIKINVQGNEQRDAPVNRDSGQLINNDVWVDLRELVFVPAGTNGYATDRWYTAGGLLEVGGYLGTQGHSVGEWMAQGGTVTFTGKDVVTQKGAQINLSGGTVDVQAGYIQQTWLKGPDGRLYEVSRAPGDILYSGFYKGFEDTSKRWGQTEYYYNPMIAKQRRYESGYTVGRDAGKLVVGTTSAVLEGQLISDVFQGDRQTQAPNLNLDGYQQSQKAMAQRAQLIIGGYTPVYNKTTGTLRYALNGTAAEVLIDSNTQKIAEGLDLSTALPADRQGKLVLDSDQLNGYSLSAIKVGATQQITVNGALTVADGGDITLFGPGVNLNANLTAHGGSINAGNILSQVDPLKAGAVGDTILAGGGIVDVAGGVRLDTTGRWNNLLLDPANTAGVAYVNGGKVSLRSTANVNLATGSVVDVASGGTLGVNGTLTGGKGGDVTLAALGTLALDGEIRGYGVSGGGTLALQARQVQIGDSATAPAADTLQLAGDFFNKGFSAYDITGNEGLLVTDGTQVDVTTPVYRLGEQTSGVSSGSDPAAALERWTPALYQENPTQGVLNQRLGASLSLTAGHRDSTAADLATTTLTVGQGAVINVDPGQGINLRSVGQLTMNGTLNAWGGSVSLGGLTVGSSEATNAVGHGRSIWVGENALIDVASRAVTAVNNRGGVYGQVRSGGKISIGGDIDLATGIAKASDLFVVVRKGARLDASGAQAALDIPGQGRVLVASKGGSISLASNNGLYLDGSVVARAGGAGAAGGSLSLALESPYYAKSTVTDRVLNVRELVISQVHQDSLLPGTADAAAASLEYGHGRLGVDQVSAGGFDNLALLSNGLLSFDGDVALNMGQSLRLYSGAMGLTENAAANARINLSAPYLLLAGILAPLDPTKDQYLHPVLTSGMSRRASQAVFNAGGNLIDVRGNVLMGNKSDLTLADGSLVTVDRRGFDDVQLTSQGDLRFLAGADANVIAQGISTQLMTRGDMTLSAAQLYPATEVGARVIAGYLDGLTNNGTGFNYDPTRTLTIARTGDSQSAMPYSAFGRLQLGGPTIKQGGVIRAPLGLIEIGSLGSSRVELLPGSLTSVSGKGLVLPYGGTVDGQVYKYNGKTVTFIGQGGSALNGTLNVGMTLGGESVLVRPGATVDLSGGGELLGAGFISGRGGSTDARYNPLVQFGANGGFVLPGLGTNPVYAIVPGAQPGYAPVAPEGGAVEPLVGQQITIGAGVPGLAAGTYTLMPSTYALMPGAFRVEINGLAGLGSQGAAQLMGNGSWSTAGQLSIANTGISDSIASQVILTSADTLRRYSQYNETSYAQFAIADAARLGVPRALLPVDAKTLQLALRLGAGADAFSFQGNGRFEAAEGGYGGTVALMNVDHSGLGNDLEIVASGRGATSGFNGITVDADSLNSLGAARLMIGGTTVVNYGQAGNYITLANGTTGALVLREGASLAASEVFLVASTGSIVVEQGASINTIGRGKASYDARDGFIYNLANTLAVSNGLLNVVAAAQPDVGRGIQLGVCNNAPCTGQTALYSEGSIVALTDSTLQMGDQVRYGTRHLNLGLTSINVGSPQALADAAAGNRLPAGLTLTQQVLDRLLRGDTQFGAPALETLQLSARDSFNFYGSATLDTYDAVTGKSLLNNLMLSTPAIYGSGGANDVATIHTANLIWQGAEAAPGMVVAGGAGTGSGRLDINAERIVFGYGEFAQASTTATLKRLALGFANVNLNASDRITANHKGSLSVYQSQGAYDALKGFAYSGGNLNILTPLMTGEAGSVNKITAGGAIDISASAGPVGKVEGLGGELSLQGDSLRLASAVVLPSGKVTLGARGDVVLTDNASVDVSGRSIVFNDLTKYSAGGDVVLESRAGNVQQAAGSTIDLSAQYNQAGKLRAVAVGGTAGTVDLAGKILAGSSGYYDAGGTLVPYLAGAVEVQAQHLGGSGTLSDQFAALNQRLNQGQVFGARSFQLKQGDLIIGDGVKANTVDVSVDSGTLRVTGRVDASGERVGSINLAGKNGLTLDGTAVLDAHGTQLRVDSYGKIIDSPNRAIVVLGSGIGQLTLADGARIDLRHGTEAATANDGRNRGTLELNAPRLGADDIAIDASGRLTIQGARSIALNGMATYDNAPLGTGTTASGRPYQVITQKYLDDIHGLNTTFIDAALSNTNLVQNKLAGLNNATYGDTFHLRPGVEIISKTADGDLVVQGDLDLSGYRYASLKSPTRAVTEAGSLTLRAGGSLNIYGSINDGFAVPAATADDNGWVLRAGLDYTGGAVVIPRNGVILADGTTFPGGTTLNFDLPIKARSLPAGTRLPVAVTLAEELVLPAGTVLAGAVRDATGSVLYPAGTLLSTAVTFPADSILDAGNVLVSLTEVKQMTWPAGVPLPSVASVTLFGTKELPRGARLPEGVNFKFPGAAKSIQLRVPDPNYPNRLWAAAPMLPEGSQSWSMRLVGGADTQAANSRMLLAHPQAGAGDLRLADSHYGVFGPSKIVGSSARFSVIRTGTADLELLAAGDLSMESLFGVYTAGSPTAANAGSPQGAWFPDGGGNVLLKVGGNLTGNITSKARSTGGRPVTTDGEVDSVNVGNWLWRQGNGLSGSQAQPTAWWINFGSKVPLAGLADRMVGFTGFGTLGGGNLNVEVGGDAGMLKPVANLAGNISPRSTGLVLAVGSTGRVAADGSLQLTGGGDLNVRVGGAVNPGSQTALEHLNGAVVDLRGHVQLTGGALGSLTLRYGSQPKDQSPSEIRAYDPTRSTSAAATGGWSLFPGDATFSLATRGDLVLQDVADPGRAPQMNILAYENNGVSGLGQSWFSLWTNRTAIDLFSAGGNLTPLTDTAESDMAAVYPATLRAVAANGSLYYGRASSFNTAPWPELKALVLAPSTNGQLQLLAGDSIYGGDLTISRSSAAPNSLASILHPAFQGFISRRPDVGSGNVSIDGNIARLGISYPLFAFGPNTASTSWGDALEPARFYALSGDLLAVNSGRAITITGSDDARFGQTYYEGAGAVRMLAGRDIVRSGTLLSGATGGDPTTGQYTFAGNLFVHNGASDISIASAGRDILYSSFNVAGPGTLEVTAGRNILMDDQVAITSLGAVAPGDTRPGASIVMQAGAGPNGPDYRRFVEAYLNPANLAQPGESIQGGKIAKTYENELVSWLAARFGFVGNSEQARTYYAALPVEQQRVFARDVYFAELKAAGREYNQDGSVRQGSYVRGRAAIARLFPETDVAGNPISYKGNITMFGGAGVHTNFGGSIQMLTPGGNQTFGIEGAAPPSTAGVITQGAGDIQLYSLGSILLGQSRIMTTFGGSIMAWTAQGDINAGRGSKTTVVYTPPKRVYDNWGNVGLSPSVPSTGAGIATLNPIPEVPAGDIDLIAPLGTIDAGEAGIRVSGNVNIAALRVVNAANIQTQGKSSGVPVTATVNTGAMSSASAAGAAASQAAEGAARSQQAAAKQGRASIVTVEVLSFGSEPVQREPQEQQKTSGYNPNSPVQVLGAGPLSEQARARLTDEERKQITL</sequence>
<dbReference type="Proteomes" id="UP000323909">
    <property type="component" value="Unassembled WGS sequence"/>
</dbReference>
<feature type="domain" description="Filamentous haemagglutinin FhaB/tRNA nuclease CdiA-like TPS" evidence="6">
    <location>
        <begin position="128"/>
        <end position="242"/>
    </location>
</feature>
<dbReference type="PANTHER" id="PTHR12338:SF8">
    <property type="entry name" value="HEME_HEMOPEXIN-BINDING PROTEIN"/>
    <property type="match status" value="1"/>
</dbReference>
<dbReference type="PANTHER" id="PTHR12338">
    <property type="entry name" value="AUTOTRANSPORTER"/>
    <property type="match status" value="1"/>
</dbReference>
<reference evidence="8 9" key="1">
    <citation type="submission" date="2019-09" db="EMBL/GenBank/DDBJ databases">
        <title>Genomic sequencing of 4 copper resistant soil isolates.</title>
        <authorList>
            <person name="Havryliuk O."/>
        </authorList>
    </citation>
    <scope>NUCLEOTIDE SEQUENCE [LARGE SCALE GENOMIC DNA]</scope>
    <source>
        <strain evidence="8 9">UKR4</strain>
    </source>
</reference>
<dbReference type="InterPro" id="IPR050909">
    <property type="entry name" value="Bact_Autotransporter_VF"/>
</dbReference>
<dbReference type="InterPro" id="IPR021026">
    <property type="entry name" value="Filamn_hemagglutn_DUF3739"/>
</dbReference>
<dbReference type="Pfam" id="PF12545">
    <property type="entry name" value="DUF3739"/>
    <property type="match status" value="1"/>
</dbReference>
<feature type="compositionally biased region" description="Polar residues" evidence="4">
    <location>
        <begin position="3977"/>
        <end position="3989"/>
    </location>
</feature>
<comment type="caution">
    <text evidence="8">The sequence shown here is derived from an EMBL/GenBank/DDBJ whole genome shotgun (WGS) entry which is preliminary data.</text>
</comment>
<evidence type="ECO:0000256" key="1">
    <source>
        <dbReference type="ARBA" id="ARBA00004613"/>
    </source>
</evidence>
<dbReference type="Gene3D" id="2.160.20.10">
    <property type="entry name" value="Single-stranded right-handed beta-helix, Pectin lyase-like"/>
    <property type="match status" value="2"/>
</dbReference>
<evidence type="ECO:0000256" key="3">
    <source>
        <dbReference type="ARBA" id="ARBA00022729"/>
    </source>
</evidence>